<dbReference type="PANTHER" id="PTHR38683:SF1">
    <property type="entry name" value="CHORISMATE PYRUVATE-LYASE"/>
    <property type="match status" value="1"/>
</dbReference>
<organism evidence="5 6">
    <name type="scientific">Spartinivicinus poritis</name>
    <dbReference type="NCBI Taxonomy" id="2994640"/>
    <lineage>
        <taxon>Bacteria</taxon>
        <taxon>Pseudomonadati</taxon>
        <taxon>Pseudomonadota</taxon>
        <taxon>Gammaproteobacteria</taxon>
        <taxon>Oceanospirillales</taxon>
        <taxon>Zooshikellaceae</taxon>
        <taxon>Spartinivicinus</taxon>
    </lineage>
</organism>
<keyword evidence="6" id="KW-1185">Reference proteome</keyword>
<comment type="caution">
    <text evidence="4">Lacks conserved residue(s) required for the propagation of feature annotation.</text>
</comment>
<dbReference type="EC" id="4.1.3.40" evidence="4"/>
<sequence length="187" mass="21197">MSALSIFETAQWQPHLNIPAPWHDWLTFTGSLSQRLQDTFQSLSVKLISQQWQPALLSEQKQLGIPEQQSAFIREVILCVCQQPVIYARTVIPAFTGLLSCQPLLSLDTEPLGKLLFTHASSKRNPNFQYAHFSHEQLQALPMPSTIAHSAINQDCWGRQSVFIINQRQLAVSELFLPTIFSLQQLT</sequence>
<feature type="binding site" evidence="4">
    <location>
        <position position="74"/>
    </location>
    <ligand>
        <name>substrate</name>
    </ligand>
</feature>
<comment type="subcellular location">
    <subcellularLocation>
        <location evidence="4">Cytoplasm</location>
    </subcellularLocation>
</comment>
<dbReference type="Gene3D" id="3.40.1410.10">
    <property type="entry name" value="Chorismate lyase-like"/>
    <property type="match status" value="1"/>
</dbReference>
<keyword evidence="1 4" id="KW-0963">Cytoplasm</keyword>
<dbReference type="GO" id="GO:0008813">
    <property type="term" value="F:chorismate lyase activity"/>
    <property type="evidence" value="ECO:0007669"/>
    <property type="project" value="UniProtKB-EC"/>
</dbReference>
<name>A0ABT5U5P7_9GAMM</name>
<comment type="function">
    <text evidence="4">Removes the pyruvyl group from chorismate, with concomitant aromatization of the ring, to provide 4-hydroxybenzoate (4HB) for the ubiquinone pathway.</text>
</comment>
<evidence type="ECO:0000256" key="3">
    <source>
        <dbReference type="ARBA" id="ARBA00023239"/>
    </source>
</evidence>
<keyword evidence="2 4" id="KW-0831">Ubiquinone biosynthesis</keyword>
<evidence type="ECO:0000313" key="6">
    <source>
        <dbReference type="Proteomes" id="UP001528823"/>
    </source>
</evidence>
<feature type="binding site" evidence="4">
    <location>
        <position position="112"/>
    </location>
    <ligand>
        <name>substrate</name>
    </ligand>
</feature>
<keyword evidence="3 4" id="KW-0456">Lyase</keyword>
<comment type="similarity">
    <text evidence="4">Belongs to the UbiC family.</text>
</comment>
<accession>A0ABT5U5P7</accession>
<dbReference type="Pfam" id="PF04345">
    <property type="entry name" value="Chor_lyase"/>
    <property type="match status" value="1"/>
</dbReference>
<dbReference type="InterPro" id="IPR007440">
    <property type="entry name" value="Chorismate--pyruvate_lyase"/>
</dbReference>
<gene>
    <name evidence="4" type="primary">ubiC</name>
    <name evidence="5" type="ORF">ORQ98_06870</name>
</gene>
<evidence type="ECO:0000256" key="2">
    <source>
        <dbReference type="ARBA" id="ARBA00022688"/>
    </source>
</evidence>
<dbReference type="RefSeq" id="WP_274688049.1">
    <property type="nucleotide sequence ID" value="NZ_JAPMOU010000006.1"/>
</dbReference>
<feature type="binding site" evidence="4">
    <location>
        <position position="174"/>
    </location>
    <ligand>
        <name>substrate</name>
    </ligand>
</feature>
<evidence type="ECO:0000256" key="1">
    <source>
        <dbReference type="ARBA" id="ARBA00022490"/>
    </source>
</evidence>
<evidence type="ECO:0000313" key="5">
    <source>
        <dbReference type="EMBL" id="MDE1461688.1"/>
    </source>
</evidence>
<dbReference type="PANTHER" id="PTHR38683">
    <property type="entry name" value="CHORISMATE PYRUVATE-LYASE"/>
    <property type="match status" value="1"/>
</dbReference>
<dbReference type="InterPro" id="IPR028978">
    <property type="entry name" value="Chorismate_lyase_/UTRA_dom_sf"/>
</dbReference>
<dbReference type="HAMAP" id="MF_01632">
    <property type="entry name" value="UbiC"/>
    <property type="match status" value="1"/>
</dbReference>
<comment type="caution">
    <text evidence="5">The sequence shown here is derived from an EMBL/GenBank/DDBJ whole genome shotgun (WGS) entry which is preliminary data.</text>
</comment>
<reference evidence="5 6" key="1">
    <citation type="submission" date="2022-11" db="EMBL/GenBank/DDBJ databases">
        <title>Spartinivicinus poritis sp. nov., isolated from scleractinian coral Porites lutea.</title>
        <authorList>
            <person name="Zhang G."/>
            <person name="Cai L."/>
            <person name="Wei Q."/>
        </authorList>
    </citation>
    <scope>NUCLEOTIDE SEQUENCE [LARGE SCALE GENOMIC DNA]</scope>
    <source>
        <strain evidence="5 6">A2-2</strain>
    </source>
</reference>
<dbReference type="SUPFAM" id="SSF64288">
    <property type="entry name" value="Chorismate lyase-like"/>
    <property type="match status" value="1"/>
</dbReference>
<evidence type="ECO:0000256" key="4">
    <source>
        <dbReference type="HAMAP-Rule" id="MF_01632"/>
    </source>
</evidence>
<comment type="pathway">
    <text evidence="4">Cofactor biosynthesis; ubiquinone biosynthesis.</text>
</comment>
<comment type="catalytic activity">
    <reaction evidence="4">
        <text>chorismate = 4-hydroxybenzoate + pyruvate</text>
        <dbReference type="Rhea" id="RHEA:16505"/>
        <dbReference type="ChEBI" id="CHEBI:15361"/>
        <dbReference type="ChEBI" id="CHEBI:17879"/>
        <dbReference type="ChEBI" id="CHEBI:29748"/>
        <dbReference type="EC" id="4.1.3.40"/>
    </reaction>
</comment>
<keyword evidence="4" id="KW-0670">Pyruvate</keyword>
<proteinExistence type="inferred from homology"/>
<dbReference type="Proteomes" id="UP001528823">
    <property type="component" value="Unassembled WGS sequence"/>
</dbReference>
<dbReference type="EMBL" id="JAPMOU010000006">
    <property type="protein sequence ID" value="MDE1461688.1"/>
    <property type="molecule type" value="Genomic_DNA"/>
</dbReference>
<protein>
    <recommendedName>
        <fullName evidence="4">Probable chorismate pyruvate-lyase</fullName>
        <shortName evidence="4">CL</shortName>
        <shortName evidence="4">CPL</shortName>
        <ecNumber evidence="4">4.1.3.40</ecNumber>
    </recommendedName>
</protein>